<proteinExistence type="predicted"/>
<evidence type="ECO:0000313" key="3">
    <source>
        <dbReference type="EMBL" id="KRX03179.1"/>
    </source>
</evidence>
<organism evidence="3 4">
    <name type="scientific">Pseudocohnilembus persalinus</name>
    <name type="common">Ciliate</name>
    <dbReference type="NCBI Taxonomy" id="266149"/>
    <lineage>
        <taxon>Eukaryota</taxon>
        <taxon>Sar</taxon>
        <taxon>Alveolata</taxon>
        <taxon>Ciliophora</taxon>
        <taxon>Intramacronucleata</taxon>
        <taxon>Oligohymenophorea</taxon>
        <taxon>Scuticociliatia</taxon>
        <taxon>Philasterida</taxon>
        <taxon>Pseudocohnilembidae</taxon>
        <taxon>Pseudocohnilembus</taxon>
    </lineage>
</organism>
<gene>
    <name evidence="3" type="ORF">PPERSA_10552</name>
</gene>
<protein>
    <submittedName>
        <fullName evidence="3">Uncharacterized protein</fullName>
    </submittedName>
</protein>
<dbReference type="AlphaFoldDB" id="A0A0V0QLQ3"/>
<keyword evidence="4" id="KW-1185">Reference proteome</keyword>
<dbReference type="EMBL" id="LDAU01000143">
    <property type="protein sequence ID" value="KRX03179.1"/>
    <property type="molecule type" value="Genomic_DNA"/>
</dbReference>
<evidence type="ECO:0000313" key="4">
    <source>
        <dbReference type="Proteomes" id="UP000054937"/>
    </source>
</evidence>
<evidence type="ECO:0000256" key="2">
    <source>
        <dbReference type="SAM" id="SignalP"/>
    </source>
</evidence>
<sequence length="119" mass="13197">MFKYLLLAVLFVSVSQAVSDKDAENYVSCIKDIDESCSKDVDFKDYDDCDDYAKMIEGDDEEIKDISGAEYFGAYKDCYQAIADDMSGDCKKYYEALVDCSGSVVGFVFALFGLAALLI</sequence>
<accession>A0A0V0QLQ3</accession>
<evidence type="ECO:0000256" key="1">
    <source>
        <dbReference type="SAM" id="Phobius"/>
    </source>
</evidence>
<dbReference type="InParanoid" id="A0A0V0QLQ3"/>
<keyword evidence="1" id="KW-1133">Transmembrane helix</keyword>
<reference evidence="3 4" key="1">
    <citation type="journal article" date="2015" name="Sci. Rep.">
        <title>Genome of the facultative scuticociliatosis pathogen Pseudocohnilembus persalinus provides insight into its virulence through horizontal gene transfer.</title>
        <authorList>
            <person name="Xiong J."/>
            <person name="Wang G."/>
            <person name="Cheng J."/>
            <person name="Tian M."/>
            <person name="Pan X."/>
            <person name="Warren A."/>
            <person name="Jiang C."/>
            <person name="Yuan D."/>
            <person name="Miao W."/>
        </authorList>
    </citation>
    <scope>NUCLEOTIDE SEQUENCE [LARGE SCALE GENOMIC DNA]</scope>
    <source>
        <strain evidence="3">36N120E</strain>
    </source>
</reference>
<keyword evidence="1" id="KW-0812">Transmembrane</keyword>
<feature type="transmembrane region" description="Helical" evidence="1">
    <location>
        <begin position="96"/>
        <end position="118"/>
    </location>
</feature>
<name>A0A0V0QLQ3_PSEPJ</name>
<keyword evidence="1" id="KW-0472">Membrane</keyword>
<feature type="chain" id="PRO_5006867495" evidence="2">
    <location>
        <begin position="18"/>
        <end position="119"/>
    </location>
</feature>
<comment type="caution">
    <text evidence="3">The sequence shown here is derived from an EMBL/GenBank/DDBJ whole genome shotgun (WGS) entry which is preliminary data.</text>
</comment>
<feature type="signal peptide" evidence="2">
    <location>
        <begin position="1"/>
        <end position="17"/>
    </location>
</feature>
<keyword evidence="2" id="KW-0732">Signal</keyword>
<dbReference type="Proteomes" id="UP000054937">
    <property type="component" value="Unassembled WGS sequence"/>
</dbReference>